<proteinExistence type="predicted"/>
<accession>U6KSB0</accession>
<dbReference type="AlphaFoldDB" id="U6KSB0"/>
<protein>
    <submittedName>
        <fullName evidence="3">Uncharacterized protein</fullName>
    </submittedName>
</protein>
<gene>
    <name evidence="3" type="ORF">ETH_00006110</name>
</gene>
<evidence type="ECO:0000256" key="1">
    <source>
        <dbReference type="SAM" id="MobiDB-lite"/>
    </source>
</evidence>
<evidence type="ECO:0000313" key="4">
    <source>
        <dbReference type="Proteomes" id="UP000030747"/>
    </source>
</evidence>
<feature type="region of interest" description="Disordered" evidence="1">
    <location>
        <begin position="99"/>
        <end position="119"/>
    </location>
</feature>
<keyword evidence="2" id="KW-0812">Transmembrane</keyword>
<sequence length="435" mass="46436">MAASFPVEAAATVDTPGGEPEVYPLSAASADPESLDEEVEAPKGISLSGDVYKLAEDDLKSHRRRRWGLRSVALKGFLALVVLTLLSFSIVDVKPPKAAAKWTPPALPRRSPAPPAAAAAAAPAAAAPAPGAAAPAPAPAPAPAALAAAAAAGEEFPPFPDPEGSVEYYQESFLSAADQLEGLWERASPAAAKALAVPTEPRELPLYKLNLLLMEGLCSGAAEVLKALGDMEQLHEATGVPVGLLGTGSEAELEALAAPGADQTSGHSLDQLLQDLGVRSRAFPREKVPRRLAQLVENLVNLNFMVRDCYFRTFAKFRPFLQVLGVDSEEEYPRVPPVPLLFAKEEFDAALFVLSTRGGFGYDLRSEEVLEKLVSSLGNNWNSESAFEFAKEQYYEIKFMIHSFANAKAANLRLSKWGPRGLDTSSVYALARFLL</sequence>
<name>U6KSB0_EIMTE</name>
<feature type="compositionally biased region" description="Pro residues" evidence="1">
    <location>
        <begin position="105"/>
        <end position="115"/>
    </location>
</feature>
<dbReference type="VEuPathDB" id="ToxoDB:ETH_00006110"/>
<dbReference type="RefSeq" id="XP_013231611.1">
    <property type="nucleotide sequence ID" value="XM_013376157.1"/>
</dbReference>
<dbReference type="OrthoDB" id="10642340at2759"/>
<keyword evidence="2" id="KW-1133">Transmembrane helix</keyword>
<dbReference type="Proteomes" id="UP000030747">
    <property type="component" value="Unassembled WGS sequence"/>
</dbReference>
<reference evidence="3" key="2">
    <citation type="submission" date="2013-10" db="EMBL/GenBank/DDBJ databases">
        <authorList>
            <person name="Aslett M."/>
        </authorList>
    </citation>
    <scope>NUCLEOTIDE SEQUENCE [LARGE SCALE GENOMIC DNA]</scope>
    <source>
        <strain evidence="3">Houghton</strain>
    </source>
</reference>
<organism evidence="3 4">
    <name type="scientific">Eimeria tenella</name>
    <name type="common">Coccidian parasite</name>
    <dbReference type="NCBI Taxonomy" id="5802"/>
    <lineage>
        <taxon>Eukaryota</taxon>
        <taxon>Sar</taxon>
        <taxon>Alveolata</taxon>
        <taxon>Apicomplexa</taxon>
        <taxon>Conoidasida</taxon>
        <taxon>Coccidia</taxon>
        <taxon>Eucoccidiorida</taxon>
        <taxon>Eimeriorina</taxon>
        <taxon>Eimeriidae</taxon>
        <taxon>Eimeria</taxon>
    </lineage>
</organism>
<evidence type="ECO:0000256" key="2">
    <source>
        <dbReference type="SAM" id="Phobius"/>
    </source>
</evidence>
<keyword evidence="4" id="KW-1185">Reference proteome</keyword>
<dbReference type="EMBL" id="HG675342">
    <property type="protein sequence ID" value="CDJ40861.1"/>
    <property type="molecule type" value="Genomic_DNA"/>
</dbReference>
<feature type="region of interest" description="Disordered" evidence="1">
    <location>
        <begin position="1"/>
        <end position="35"/>
    </location>
</feature>
<reference evidence="3" key="1">
    <citation type="submission" date="2013-10" db="EMBL/GenBank/DDBJ databases">
        <title>Genomic analysis of the causative agents of coccidiosis in chickens.</title>
        <authorList>
            <person name="Reid A.J."/>
            <person name="Blake D."/>
            <person name="Billington K."/>
            <person name="Browne H."/>
            <person name="Dunn M."/>
            <person name="Hung S."/>
            <person name="Kawahara F."/>
            <person name="Miranda-Saavedra D."/>
            <person name="Mourier T."/>
            <person name="Nagra H."/>
            <person name="Otto T.D."/>
            <person name="Rawlings N."/>
            <person name="Sanchez A."/>
            <person name="Sanders M."/>
            <person name="Subramaniam C."/>
            <person name="Tay Y."/>
            <person name="Dear P."/>
            <person name="Doerig C."/>
            <person name="Gruber A."/>
            <person name="Parkinson J."/>
            <person name="Shirley M."/>
            <person name="Wan K.L."/>
            <person name="Berriman M."/>
            <person name="Tomley F."/>
            <person name="Pain A."/>
        </authorList>
    </citation>
    <scope>NUCLEOTIDE SEQUENCE [LARGE SCALE GENOMIC DNA]</scope>
    <source>
        <strain evidence="3">Houghton</strain>
    </source>
</reference>
<evidence type="ECO:0000313" key="3">
    <source>
        <dbReference type="EMBL" id="CDJ40861.1"/>
    </source>
</evidence>
<feature type="transmembrane region" description="Helical" evidence="2">
    <location>
        <begin position="72"/>
        <end position="91"/>
    </location>
</feature>
<keyword evidence="2" id="KW-0472">Membrane</keyword>
<dbReference type="GeneID" id="25250429"/>
<dbReference type="VEuPathDB" id="ToxoDB:ETH2_0723100"/>